<keyword evidence="1" id="KW-0732">Signal</keyword>
<protein>
    <recommendedName>
        <fullName evidence="4">C1q domain-containing protein</fullName>
    </recommendedName>
</protein>
<evidence type="ECO:0008006" key="4">
    <source>
        <dbReference type="Google" id="ProtNLM"/>
    </source>
</evidence>
<dbReference type="Proteomes" id="UP000326384">
    <property type="component" value="Unassembled WGS sequence"/>
</dbReference>
<dbReference type="EMBL" id="VTPV01000019">
    <property type="protein sequence ID" value="KAB1228615.1"/>
    <property type="molecule type" value="Genomic_DNA"/>
</dbReference>
<evidence type="ECO:0000256" key="1">
    <source>
        <dbReference type="SAM" id="SignalP"/>
    </source>
</evidence>
<keyword evidence="3" id="KW-1185">Reference proteome</keyword>
<comment type="caution">
    <text evidence="2">The sequence shown here is derived from an EMBL/GenBank/DDBJ whole genome shotgun (WGS) entry which is preliminary data.</text>
</comment>
<organism evidence="2 3">
    <name type="scientific">Chryseobacterium viscerum</name>
    <dbReference type="NCBI Taxonomy" id="1037377"/>
    <lineage>
        <taxon>Bacteria</taxon>
        <taxon>Pseudomonadati</taxon>
        <taxon>Bacteroidota</taxon>
        <taxon>Flavobacteriia</taxon>
        <taxon>Flavobacteriales</taxon>
        <taxon>Weeksellaceae</taxon>
        <taxon>Chryseobacterium group</taxon>
        <taxon>Chryseobacterium</taxon>
    </lineage>
</organism>
<proteinExistence type="predicted"/>
<evidence type="ECO:0000313" key="2">
    <source>
        <dbReference type="EMBL" id="KAB1228615.1"/>
    </source>
</evidence>
<gene>
    <name evidence="2" type="ORF">F8D52_22035</name>
</gene>
<name>A0A5N4BKH9_9FLAO</name>
<feature type="signal peptide" evidence="1">
    <location>
        <begin position="1"/>
        <end position="19"/>
    </location>
</feature>
<dbReference type="RefSeq" id="WP_152291334.1">
    <property type="nucleotide sequence ID" value="NZ_VTPV01000019.1"/>
</dbReference>
<evidence type="ECO:0000313" key="3">
    <source>
        <dbReference type="Proteomes" id="UP000326384"/>
    </source>
</evidence>
<feature type="chain" id="PRO_5045316315" description="C1q domain-containing protein" evidence="1">
    <location>
        <begin position="20"/>
        <end position="327"/>
    </location>
</feature>
<sequence length="327" mass="34683">MMNNKFYFLIFFVGFLSSAQVGLNTTAPEATLDMRGKNHLGDVDPKDGILVPRVNALTVNGSVNGQLVYLIADSGAFIKGFHYWNGTAWTAVTKDATNDAWVDDSAGTVVKLGTLSDGSTARPVGTEFSVNDSGRTSIGANDYTAMLTVNSLNTNSVLKLKGLSSSGSKTVTSIDYNKAYPLYSDGGGNIYYGSNVTQNATAATFDGPYTSTPTAQTLVSLNAGSVVKFTVYSGFAFGLPGIGATIYGEVLWSPVNKFQCRYFGTASGGPDTNNLTITGEGTDLLTFDFDEGVDFILEKTSAGITYRNTSSPSTNIGFSVFNSFRTR</sequence>
<reference evidence="2 3" key="1">
    <citation type="journal article" date="2019" name="Stand. Genomic Sci.">
        <title>Draft Whole-Genome Sequence of a Novel Chryseobacterium viscerum Strain Isolated from Fresh Water at Dripping Springs, New Mexico.</title>
        <authorList>
            <person name="Kyndt J.A."/>
            <person name="Moore T.C."/>
        </authorList>
    </citation>
    <scope>NUCLEOTIDE SEQUENCE [LARGE SCALE GENOMIC DNA]</scope>
    <source>
        <strain evidence="2 3">DPS</strain>
    </source>
</reference>
<accession>A0A5N4BKH9</accession>